<organism evidence="1 2">
    <name type="scientific">Mycolicibacterium peregrinum</name>
    <name type="common">Mycobacterium peregrinum</name>
    <dbReference type="NCBI Taxonomy" id="43304"/>
    <lineage>
        <taxon>Bacteria</taxon>
        <taxon>Bacillati</taxon>
        <taxon>Actinomycetota</taxon>
        <taxon>Actinomycetes</taxon>
        <taxon>Mycobacteriales</taxon>
        <taxon>Mycobacteriaceae</taxon>
        <taxon>Mycolicibacterium</taxon>
    </lineage>
</organism>
<sequence length="227" mass="25113">MPPPAPHARPAAGFPLGEPLLYLRAVPDRTDRNVYCSIENVYDQQIALVRPTADIPAWTFSRMRADMQFVLVRPDGAVLLRITRFGGSSVTDWQGQFVQVHDGAGRDLGRLRTTAPVAQFTQTSGFTLGLEANGQWLGATEAHQGASWKQHPVPIFDAVGSSIGRIDRQILKSGAARTRVWFSDYLLDCPRPLPPPLPELLLAALFTQYLYERLAQGPVNTMFGLFK</sequence>
<dbReference type="GeneID" id="98802030"/>
<dbReference type="EMBL" id="LZSO01000035">
    <property type="protein sequence ID" value="OBB26038.1"/>
    <property type="molecule type" value="Genomic_DNA"/>
</dbReference>
<dbReference type="Proteomes" id="UP000093902">
    <property type="component" value="Unassembled WGS sequence"/>
</dbReference>
<protein>
    <recommendedName>
        <fullName evidence="3">Scramblase</fullName>
    </recommendedName>
</protein>
<evidence type="ECO:0000313" key="1">
    <source>
        <dbReference type="EMBL" id="OBB26038.1"/>
    </source>
</evidence>
<comment type="caution">
    <text evidence="1">The sequence shown here is derived from an EMBL/GenBank/DDBJ whole genome shotgun (WGS) entry which is preliminary data.</text>
</comment>
<gene>
    <name evidence="1" type="ORF">A5792_27055</name>
</gene>
<dbReference type="AlphaFoldDB" id="A0A1A0QVU1"/>
<dbReference type="STRING" id="43304.GCA_001403655_00697"/>
<name>A0A1A0QVU1_MYCPR</name>
<accession>A0A1A0QVU1</accession>
<dbReference type="RefSeq" id="WP_064934973.1">
    <property type="nucleotide sequence ID" value="NZ_JACKTU010000055.1"/>
</dbReference>
<evidence type="ECO:0000313" key="2">
    <source>
        <dbReference type="Proteomes" id="UP000093902"/>
    </source>
</evidence>
<dbReference type="OrthoDB" id="4731182at2"/>
<evidence type="ECO:0008006" key="3">
    <source>
        <dbReference type="Google" id="ProtNLM"/>
    </source>
</evidence>
<reference evidence="2" key="1">
    <citation type="submission" date="2016-06" db="EMBL/GenBank/DDBJ databases">
        <authorList>
            <person name="Sutton G."/>
            <person name="Brinkac L."/>
            <person name="Sanka R."/>
            <person name="Adams M."/>
            <person name="Lau E."/>
            <person name="Mehaffy C."/>
            <person name="Tameris M."/>
            <person name="Hatherill M."/>
            <person name="Hanekom W."/>
            <person name="Mahomed H."/>
            <person name="Mcshane H."/>
        </authorList>
    </citation>
    <scope>NUCLEOTIDE SEQUENCE [LARGE SCALE GENOMIC DNA]</scope>
    <source>
        <strain evidence="2">852002-51209_SCH5440388</strain>
    </source>
</reference>
<proteinExistence type="predicted"/>